<dbReference type="PIRSF" id="PIRSF037489">
    <property type="entry name" value="UCP037489_NIF3_YqfO"/>
    <property type="match status" value="1"/>
</dbReference>
<organism evidence="7 8">
    <name type="scientific">Filimonas zeae</name>
    <dbReference type="NCBI Taxonomy" id="1737353"/>
    <lineage>
        <taxon>Bacteria</taxon>
        <taxon>Pseudomonadati</taxon>
        <taxon>Bacteroidota</taxon>
        <taxon>Chitinophagia</taxon>
        <taxon>Chitinophagales</taxon>
        <taxon>Chitinophagaceae</taxon>
        <taxon>Filimonas</taxon>
    </lineage>
</organism>
<dbReference type="FunFam" id="3.30.70.120:FF:000006">
    <property type="entry name" value="GTP cyclohydrolase 1 type 2 homolog"/>
    <property type="match status" value="1"/>
</dbReference>
<dbReference type="Gene3D" id="3.40.1390.30">
    <property type="entry name" value="NIF3 (NGG1p interacting factor 3)-like"/>
    <property type="match status" value="1"/>
</dbReference>
<evidence type="ECO:0000256" key="1">
    <source>
        <dbReference type="ARBA" id="ARBA00006964"/>
    </source>
</evidence>
<evidence type="ECO:0000256" key="5">
    <source>
        <dbReference type="PIRNR" id="PIRNR037489"/>
    </source>
</evidence>
<comment type="similarity">
    <text evidence="1 5">Belongs to the GTP cyclohydrolase I type 2/NIF3 family.</text>
</comment>
<evidence type="ECO:0000256" key="4">
    <source>
        <dbReference type="ARBA" id="ARBA00022723"/>
    </source>
</evidence>
<reference evidence="7" key="1">
    <citation type="journal article" date="2014" name="Int. J. Syst. Evol. Microbiol.">
        <title>Complete genome sequence of Corynebacterium casei LMG S-19264T (=DSM 44701T), isolated from a smear-ripened cheese.</title>
        <authorList>
            <consortium name="US DOE Joint Genome Institute (JGI-PGF)"/>
            <person name="Walter F."/>
            <person name="Albersmeier A."/>
            <person name="Kalinowski J."/>
            <person name="Ruckert C."/>
        </authorList>
    </citation>
    <scope>NUCLEOTIDE SEQUENCE</scope>
    <source>
        <strain evidence="7">CGMCC 1.15290</strain>
    </source>
</reference>
<dbReference type="InterPro" id="IPR002678">
    <property type="entry name" value="DUF34/NIF3"/>
</dbReference>
<proteinExistence type="inferred from homology"/>
<feature type="binding site" evidence="6">
    <location>
        <position position="65"/>
    </location>
    <ligand>
        <name>a divalent metal cation</name>
        <dbReference type="ChEBI" id="CHEBI:60240"/>
        <label>1</label>
    </ligand>
</feature>
<keyword evidence="8" id="KW-1185">Reference proteome</keyword>
<protein>
    <recommendedName>
        <fullName evidence="3 5">GTP cyclohydrolase 1 type 2 homolog</fullName>
    </recommendedName>
</protein>
<dbReference type="Pfam" id="PF01784">
    <property type="entry name" value="DUF34_NIF3"/>
    <property type="match status" value="1"/>
</dbReference>
<dbReference type="EMBL" id="BMIB01000005">
    <property type="protein sequence ID" value="GGH79090.1"/>
    <property type="molecule type" value="Genomic_DNA"/>
</dbReference>
<evidence type="ECO:0000313" key="8">
    <source>
        <dbReference type="Proteomes" id="UP000627292"/>
    </source>
</evidence>
<evidence type="ECO:0000256" key="2">
    <source>
        <dbReference type="ARBA" id="ARBA00011643"/>
    </source>
</evidence>
<comment type="caution">
    <text evidence="7">The sequence shown here is derived from an EMBL/GenBank/DDBJ whole genome shotgun (WGS) entry which is preliminary data.</text>
</comment>
<reference evidence="7" key="2">
    <citation type="submission" date="2020-09" db="EMBL/GenBank/DDBJ databases">
        <authorList>
            <person name="Sun Q."/>
            <person name="Zhou Y."/>
        </authorList>
    </citation>
    <scope>NUCLEOTIDE SEQUENCE</scope>
    <source>
        <strain evidence="7">CGMCC 1.15290</strain>
    </source>
</reference>
<comment type="subunit">
    <text evidence="2">Homohexamer.</text>
</comment>
<accession>A0A917N074</accession>
<evidence type="ECO:0000256" key="3">
    <source>
        <dbReference type="ARBA" id="ARBA00022112"/>
    </source>
</evidence>
<dbReference type="InterPro" id="IPR017221">
    <property type="entry name" value="DUF34/NIF3_bac"/>
</dbReference>
<feature type="binding site" evidence="6">
    <location>
        <position position="103"/>
    </location>
    <ligand>
        <name>a divalent metal cation</name>
        <dbReference type="ChEBI" id="CHEBI:60240"/>
        <label>1</label>
    </ligand>
</feature>
<dbReference type="RefSeq" id="WP_188957240.1">
    <property type="nucleotide sequence ID" value="NZ_BMIB01000005.1"/>
</dbReference>
<dbReference type="FunFam" id="3.40.1390.30:FF:000001">
    <property type="entry name" value="GTP cyclohydrolase 1 type 2"/>
    <property type="match status" value="1"/>
</dbReference>
<gene>
    <name evidence="7" type="ORF">GCM10011379_47930</name>
</gene>
<feature type="binding site" evidence="6">
    <location>
        <position position="327"/>
    </location>
    <ligand>
        <name>a divalent metal cation</name>
        <dbReference type="ChEBI" id="CHEBI:60240"/>
        <label>1</label>
    </ligand>
</feature>
<sequence>MKIAAIIQALEAIAPPSLQEGYDNCGLLTGHASTECTGIVCTLDVTEAVVEEALEKGCNLIVAHHPVIFGGLKRLNGNNYVERTVIAAIRHQIAIYAIHTNLDNVIHGVNNRIADQLQLINRRILDPRPGLLMKLYTFVPHAQAEPVKEALFAAGAGHIGQYSECSFSVEGQGTFKGSNQTNPFVGQPGTRHTEPEQKIEVIFPAYLKRAVISALLKAHPYEEVAYDIVALQQDFQQVGSGLVAELPAPLSETELLQKIKQAFGLQVIKHTPLLNKPVKTVALCGGAGSFLTKKAIAAGADMYITSDVKYHEFFDAENRVVIADIGHWESEQFTIDLLYDILLTKFPTFAVLKSKVKTNPVQYFL</sequence>
<name>A0A917N074_9BACT</name>
<dbReference type="GO" id="GO:0005737">
    <property type="term" value="C:cytoplasm"/>
    <property type="evidence" value="ECO:0007669"/>
    <property type="project" value="TreeGrafter"/>
</dbReference>
<dbReference type="Gene3D" id="3.30.70.120">
    <property type="match status" value="1"/>
</dbReference>
<feature type="binding site" evidence="6">
    <location>
        <position position="64"/>
    </location>
    <ligand>
        <name>a divalent metal cation</name>
        <dbReference type="ChEBI" id="CHEBI:60240"/>
        <label>2</label>
    </ligand>
</feature>
<keyword evidence="4 5" id="KW-0479">Metal-binding</keyword>
<dbReference type="InterPro" id="IPR015867">
    <property type="entry name" value="N-reg_PII/ATP_PRibTrfase_C"/>
</dbReference>
<dbReference type="InterPro" id="IPR036069">
    <property type="entry name" value="DUF34/NIF3_sf"/>
</dbReference>
<dbReference type="Proteomes" id="UP000627292">
    <property type="component" value="Unassembled WGS sequence"/>
</dbReference>
<dbReference type="PANTHER" id="PTHR13799:SF14">
    <property type="entry name" value="GTP CYCLOHYDROLASE 1 TYPE 2 HOMOLOG"/>
    <property type="match status" value="1"/>
</dbReference>
<dbReference type="PANTHER" id="PTHR13799">
    <property type="entry name" value="NGG1 INTERACTING FACTOR 3"/>
    <property type="match status" value="1"/>
</dbReference>
<dbReference type="SUPFAM" id="SSF102705">
    <property type="entry name" value="NIF3 (NGG1p interacting factor 3)-like"/>
    <property type="match status" value="1"/>
</dbReference>
<dbReference type="GO" id="GO:0046872">
    <property type="term" value="F:metal ion binding"/>
    <property type="evidence" value="ECO:0007669"/>
    <property type="project" value="UniProtKB-UniRule"/>
</dbReference>
<feature type="binding site" evidence="6">
    <location>
        <position position="331"/>
    </location>
    <ligand>
        <name>a divalent metal cation</name>
        <dbReference type="ChEBI" id="CHEBI:60240"/>
        <label>1</label>
    </ligand>
</feature>
<dbReference type="NCBIfam" id="TIGR00486">
    <property type="entry name" value="YbgI_SA1388"/>
    <property type="match status" value="1"/>
</dbReference>
<evidence type="ECO:0000313" key="7">
    <source>
        <dbReference type="EMBL" id="GGH79090.1"/>
    </source>
</evidence>
<dbReference type="AlphaFoldDB" id="A0A917N074"/>
<evidence type="ECO:0000256" key="6">
    <source>
        <dbReference type="PIRSR" id="PIRSR602678-1"/>
    </source>
</evidence>